<keyword evidence="2" id="KW-1185">Reference proteome</keyword>
<name>A0ABM8HV99_9BACT</name>
<reference evidence="1 2" key="1">
    <citation type="journal article" date="2016" name="C (Basel)">
        <title>Selective Growth of and Electricity Production by Marine Exoelectrogenic Bacteria in Self-Aggregated Hydrogel of Microbially Reduced Graphene Oxide.</title>
        <authorList>
            <person name="Yoshida N."/>
            <person name="Goto Y."/>
            <person name="Miyata Y."/>
        </authorList>
    </citation>
    <scope>NUCLEOTIDE SEQUENCE [LARGE SCALE GENOMIC DNA]</scope>
    <source>
        <strain evidence="1 2">NIT-T3</strain>
    </source>
</reference>
<organism evidence="1 2">
    <name type="scientific">Desulfuromonas versatilis</name>
    <dbReference type="NCBI Taxonomy" id="2802975"/>
    <lineage>
        <taxon>Bacteria</taxon>
        <taxon>Pseudomonadati</taxon>
        <taxon>Thermodesulfobacteriota</taxon>
        <taxon>Desulfuromonadia</taxon>
        <taxon>Desulfuromonadales</taxon>
        <taxon>Desulfuromonadaceae</taxon>
        <taxon>Desulfuromonas</taxon>
    </lineage>
</organism>
<proteinExistence type="predicted"/>
<protein>
    <submittedName>
        <fullName evidence="1">Uncharacterized protein</fullName>
    </submittedName>
</protein>
<sequence>MGEAAKAFWVKEEEQVEIVPAVEFEDIAALSTGVSEDAWKFGSD</sequence>
<evidence type="ECO:0000313" key="1">
    <source>
        <dbReference type="EMBL" id="BCR04445.1"/>
    </source>
</evidence>
<reference evidence="1 2" key="2">
    <citation type="journal article" date="2021" name="Int. J. Syst. Evol. Microbiol.">
        <title>Isolation and Polyphasic Characterization of Desulfuromonas versatilis sp. Nov., an Electrogenic Bacteria Capable of Versatile Metabolism Isolated from a Graphene Oxide-Reducing Enrichment Culture.</title>
        <authorList>
            <person name="Xie L."/>
            <person name="Yoshida N."/>
            <person name="Ishii S."/>
            <person name="Meng L."/>
        </authorList>
    </citation>
    <scope>NUCLEOTIDE SEQUENCE [LARGE SCALE GENOMIC DNA]</scope>
    <source>
        <strain evidence="1 2">NIT-T3</strain>
    </source>
</reference>
<accession>A0ABM8HV99</accession>
<evidence type="ECO:0000313" key="2">
    <source>
        <dbReference type="Proteomes" id="UP001319827"/>
    </source>
</evidence>
<dbReference type="Proteomes" id="UP001319827">
    <property type="component" value="Chromosome"/>
</dbReference>
<dbReference type="EMBL" id="AP024355">
    <property type="protein sequence ID" value="BCR04445.1"/>
    <property type="molecule type" value="Genomic_DNA"/>
</dbReference>
<dbReference type="RefSeq" id="WP_264082192.1">
    <property type="nucleotide sequence ID" value="NZ_AP024355.1"/>
</dbReference>
<gene>
    <name evidence="1" type="ORF">DESUT3_15140</name>
</gene>